<dbReference type="Proteomes" id="UP000272155">
    <property type="component" value="Segment"/>
</dbReference>
<dbReference type="RefSeq" id="YP_009626048.1">
    <property type="nucleotide sequence ID" value="NC_042136.1"/>
</dbReference>
<evidence type="ECO:0000313" key="1">
    <source>
        <dbReference type="EMBL" id="AGB07186.1"/>
    </source>
</evidence>
<dbReference type="EMBL" id="KC131130">
    <property type="protein sequence ID" value="AGB07186.1"/>
    <property type="molecule type" value="Genomic_DNA"/>
</dbReference>
<proteinExistence type="predicted"/>
<name>V9M026_9CAUD</name>
<dbReference type="OrthoDB" id="38005at10239"/>
<organism evidence="1 2">
    <name type="scientific">Vibrio phage VP4B</name>
    <dbReference type="NCBI Taxonomy" id="1262540"/>
    <lineage>
        <taxon>Viruses</taxon>
        <taxon>Duplodnaviria</taxon>
        <taxon>Heunggongvirae</taxon>
        <taxon>Uroviricota</taxon>
        <taxon>Caudoviricetes</taxon>
        <taxon>Chimalliviridae</taxon>
        <taxon>Gorgonvirinae</taxon>
        <taxon>Tidunavirus</taxon>
        <taxon>Tidunavirus VP4B</taxon>
    </lineage>
</organism>
<reference evidence="1 2" key="1">
    <citation type="submission" date="2012-11" db="EMBL/GenBank/DDBJ databases">
        <title>Complete genome sequence of a novel phiKZ-like Vibrio phage.</title>
        <authorList>
            <person name="Luo Z."/>
            <person name="Yu Y."/>
        </authorList>
    </citation>
    <scope>NUCLEOTIDE SEQUENCE [LARGE SCALE GENOMIC DNA]</scope>
</reference>
<dbReference type="KEGG" id="vg:40102948"/>
<accession>V9M026</accession>
<sequence>MASVDYPALTSYVNRLYDEDHAVLTTEMLGTHLTTHLAMLNDKGEDPDPVLTEMLFINPMFHLTHFPVMIDRTAFTITWENGLVCECPMIILMRRLYYDHFYRQ</sequence>
<keyword evidence="2" id="KW-1185">Reference proteome</keyword>
<protein>
    <submittedName>
        <fullName evidence="1">Uncharacterized protein</fullName>
    </submittedName>
</protein>
<evidence type="ECO:0000313" key="2">
    <source>
        <dbReference type="Proteomes" id="UP000272155"/>
    </source>
</evidence>
<dbReference type="GeneID" id="40102948"/>